<feature type="transmembrane region" description="Helical" evidence="5">
    <location>
        <begin position="363"/>
        <end position="382"/>
    </location>
</feature>
<feature type="transmembrane region" description="Helical" evidence="5">
    <location>
        <begin position="329"/>
        <end position="351"/>
    </location>
</feature>
<dbReference type="Proteomes" id="UP001642720">
    <property type="component" value="Unassembled WGS sequence"/>
</dbReference>
<evidence type="ECO:0000259" key="7">
    <source>
        <dbReference type="SMART" id="SM00382"/>
    </source>
</evidence>
<sequence>LRQGSSRRIASHYKSRPRRTPGHVFRFSRLPPPAPGLPIHVLSQSRRPTPRHRPRQRCHRLPGIPTMSGTRRDAPPHHKEAVPDAGLRSLDHYKKALPKWRYTLRHQALPLIRWETPYLAALQAKLRTPALDSYFAITANLGTHTFFMIFLPMLFWGGYPAFAKGLVHILALGVFWTGFVKDFYSLPRPLSPPLNRITMSGSAALEYGFPSTHSANAVSVAVYAVLHLHSPDNPFSDTTKLLLEILAYFYAVSIVFGRLYCGMHGFLDVVVGSIMGAAITILEYYYGPPLDAAMQQGSWLVPFITGLVIVIFVRIHPEPADDCPCFDDSVAFAGVVIGLEAGTWTVGRTFLAEAESSMGALPWAWCVIAARMVVGIIAIFVWRETMKPTLLKALPHVFRLIESTGLDLPRRFFTPASEYKSVPPGSRLDTLFPTASDFPRMVESIRHPTTRGRSVSIGPQSVADAYETLAYRERQRRDSIGSNASLKSKSSNLDLNGTEEDKSGKGAQTSGAQKLVYNDANPNALAVPGAQNGNPDIYITMEDARDEKEVFSRLVKPRVRYDVEVVTKLVDEMDVDGPAPSADITFSAEATKGKRSAANLPVEAEDSLPWVEKYRPVTLDDVSGHQDILATINKFVESNRLPHLLLYGPPGTGKTSTILALARRIYGTANMRQMVLELNASDDRGIDVVREQIKTFASTKQIFAMSGGAAKGNSIAGFKLIILDEADAMTNTAQMALRRIMEKYTANTRFCVIANYAHKLSPALLSRCTRFRFSPLKEGDIRVLVEKVVEEEGVKIQGEAVDALVKLSKGDMRRALNVLQACHASSTPLRLKNEPKPPESEIKRETITTETIYNCIAAPQPDAIKEIMETLLSTPDVTSCLNTINALKTTQGLALADIITALMEQLTKLEVSAEVMITWLEGLAEIEHRVAGGGSEMVQTGAVAASTSGLPVHAQANAEVHKIPQILPRERVFPIQIGGELFKLSGASISSDAPSYFSQYFLCQIKAAESKGEDPSSSIRTLYIDRDPTTFRDIALHLQGYHVKPRDGTHFVRLFADAQFYNLPKLISQLNEESIFISIGHREFQIPRDVLNDPSNSPNYFSLGFALFFSQPNDLFPGLDREGLIRPPSILPPSVPNRNADTFAELLRLLRGYPVSIRDETHRQELLRDARYFHFKGIEQQLVPHSISYNPLRQVDEIVLRLENVQKSGVSISPREDIDGSFRSSVRHVRYARPYVDSKPAELILEIGGTTAKLNFSAEGARAEFFGGTKARVARLLEVVATKLNLPPTTQPLGLLMASGGASSQPATPGNTPLSEDLVRVVFEAESAITLDGQDYEGDLSGYRDDDATPAITPDPEAAPSNPRKRRRTGESVDIGLPGEGQQWAVKTGLFRLRIQESRSGKSAVECAFVAVKIDAVSSERGRNKMRRFLGD</sequence>
<dbReference type="InterPro" id="IPR036938">
    <property type="entry name" value="PAP2/HPO_sf"/>
</dbReference>
<dbReference type="Pfam" id="PF00004">
    <property type="entry name" value="AAA"/>
    <property type="match status" value="1"/>
</dbReference>
<dbReference type="InterPro" id="IPR027417">
    <property type="entry name" value="P-loop_NTPase"/>
</dbReference>
<dbReference type="Gene3D" id="1.10.8.60">
    <property type="match status" value="1"/>
</dbReference>
<feature type="domain" description="AAA+ ATPase" evidence="7">
    <location>
        <begin position="640"/>
        <end position="779"/>
    </location>
</feature>
<dbReference type="CDD" id="cd03388">
    <property type="entry name" value="PAP2_SPPase1"/>
    <property type="match status" value="1"/>
</dbReference>
<dbReference type="EMBL" id="PPTA01000014">
    <property type="protein sequence ID" value="TFA99448.1"/>
    <property type="molecule type" value="Genomic_DNA"/>
</dbReference>
<comment type="caution">
    <text evidence="8">The sequence shown here is derived from an EMBL/GenBank/DDBJ whole genome shotgun (WGS) entry which is preliminary data.</text>
</comment>
<dbReference type="InterPro" id="IPR003593">
    <property type="entry name" value="AAA+_ATPase"/>
</dbReference>
<feature type="region of interest" description="Disordered" evidence="4">
    <location>
        <begin position="1335"/>
        <end position="1378"/>
    </location>
</feature>
<feature type="transmembrane region" description="Helical" evidence="5">
    <location>
        <begin position="241"/>
        <end position="260"/>
    </location>
</feature>
<dbReference type="SUPFAM" id="SSF52540">
    <property type="entry name" value="P-loop containing nucleoside triphosphate hydrolases"/>
    <property type="match status" value="1"/>
</dbReference>
<feature type="transmembrane region" description="Helical" evidence="5">
    <location>
        <begin position="298"/>
        <end position="317"/>
    </location>
</feature>
<dbReference type="InterPro" id="IPR003959">
    <property type="entry name" value="ATPase_AAA_core"/>
</dbReference>
<evidence type="ECO:0000256" key="5">
    <source>
        <dbReference type="SAM" id="Phobius"/>
    </source>
</evidence>
<feature type="region of interest" description="Disordered" evidence="4">
    <location>
        <begin position="36"/>
        <end position="82"/>
    </location>
</feature>
<accession>A0ABY2GUR3</accession>
<feature type="compositionally biased region" description="Basic and acidic residues" evidence="4">
    <location>
        <begin position="70"/>
        <end position="82"/>
    </location>
</feature>
<dbReference type="SMART" id="SM00382">
    <property type="entry name" value="AAA"/>
    <property type="match status" value="1"/>
</dbReference>
<keyword evidence="9" id="KW-1185">Reference proteome</keyword>
<dbReference type="InterPro" id="IPR011333">
    <property type="entry name" value="SKP1/BTB/POZ_sf"/>
</dbReference>
<dbReference type="Pfam" id="PF02214">
    <property type="entry name" value="BTB_2"/>
    <property type="match status" value="1"/>
</dbReference>
<dbReference type="InterPro" id="IPR000326">
    <property type="entry name" value="PAP2/HPO"/>
</dbReference>
<proteinExistence type="predicted"/>
<evidence type="ECO:0000313" key="8">
    <source>
        <dbReference type="EMBL" id="TFA99448.1"/>
    </source>
</evidence>
<evidence type="ECO:0000259" key="6">
    <source>
        <dbReference type="SMART" id="SM00014"/>
    </source>
</evidence>
<feature type="compositionally biased region" description="Basic residues" evidence="4">
    <location>
        <begin position="9"/>
        <end position="21"/>
    </location>
</feature>
<keyword evidence="5" id="KW-0812">Transmembrane</keyword>
<feature type="domain" description="Phosphatidic acid phosphatase type 2/haloperoxidase" evidence="6">
    <location>
        <begin position="164"/>
        <end position="284"/>
    </location>
</feature>
<dbReference type="SUPFAM" id="SSF54695">
    <property type="entry name" value="POZ domain"/>
    <property type="match status" value="1"/>
</dbReference>
<keyword evidence="2" id="KW-0547">Nucleotide-binding</keyword>
<dbReference type="RefSeq" id="XP_073555650.1">
    <property type="nucleotide sequence ID" value="XM_073705877.1"/>
</dbReference>
<dbReference type="CDD" id="cd18316">
    <property type="entry name" value="BTB_POZ_KCTD-like"/>
    <property type="match status" value="1"/>
</dbReference>
<evidence type="ECO:0000256" key="4">
    <source>
        <dbReference type="SAM" id="MobiDB-lite"/>
    </source>
</evidence>
<dbReference type="NCBIfam" id="NF001679">
    <property type="entry name" value="PRK00440.1"/>
    <property type="match status" value="1"/>
</dbReference>
<feature type="compositionally biased region" description="Basic residues" evidence="4">
    <location>
        <begin position="48"/>
        <end position="60"/>
    </location>
</feature>
<evidence type="ECO:0000313" key="9">
    <source>
        <dbReference type="Proteomes" id="UP001642720"/>
    </source>
</evidence>
<feature type="compositionally biased region" description="Low complexity" evidence="4">
    <location>
        <begin position="482"/>
        <end position="496"/>
    </location>
</feature>
<feature type="transmembrane region" description="Helical" evidence="5">
    <location>
        <begin position="161"/>
        <end position="180"/>
    </location>
</feature>
<dbReference type="PANTHER" id="PTHR31758">
    <property type="entry name" value="BTB/POZ DOMAIN-CONTAINING PROTEIN YLR108C"/>
    <property type="match status" value="1"/>
</dbReference>
<feature type="region of interest" description="Disordered" evidence="4">
    <location>
        <begin position="1"/>
        <end position="23"/>
    </location>
</feature>
<evidence type="ECO:0000256" key="1">
    <source>
        <dbReference type="ARBA" id="ARBA00022705"/>
    </source>
</evidence>
<name>A0ABY2GUR3_9HYPO</name>
<gene>
    <name evidence="8" type="ORF">CCMA1212_008763</name>
</gene>
<feature type="compositionally biased region" description="Low complexity" evidence="4">
    <location>
        <begin position="1349"/>
        <end position="1360"/>
    </location>
</feature>
<feature type="transmembrane region" description="Helical" evidence="5">
    <location>
        <begin position="134"/>
        <end position="155"/>
    </location>
</feature>
<dbReference type="Pfam" id="PF21960">
    <property type="entry name" value="RCF1-5-like_lid"/>
    <property type="match status" value="1"/>
</dbReference>
<evidence type="ECO:0000256" key="2">
    <source>
        <dbReference type="ARBA" id="ARBA00022741"/>
    </source>
</evidence>
<feature type="region of interest" description="Disordered" evidence="4">
    <location>
        <begin position="477"/>
        <end position="510"/>
    </location>
</feature>
<keyword evidence="5" id="KW-1133">Transmembrane helix</keyword>
<keyword evidence="5" id="KW-0472">Membrane</keyword>
<dbReference type="CDD" id="cd18140">
    <property type="entry name" value="HLD_clamp_RFC"/>
    <property type="match status" value="1"/>
</dbReference>
<organism evidence="8 9">
    <name type="scientific">Trichoderma ghanense</name>
    <dbReference type="NCBI Taxonomy" id="65468"/>
    <lineage>
        <taxon>Eukaryota</taxon>
        <taxon>Fungi</taxon>
        <taxon>Dikarya</taxon>
        <taxon>Ascomycota</taxon>
        <taxon>Pezizomycotina</taxon>
        <taxon>Sordariomycetes</taxon>
        <taxon>Hypocreomycetidae</taxon>
        <taxon>Hypocreales</taxon>
        <taxon>Hypocreaceae</taxon>
        <taxon>Trichoderma</taxon>
    </lineage>
</organism>
<dbReference type="Gene3D" id="1.20.144.10">
    <property type="entry name" value="Phosphatidic acid phosphatase type 2/haloperoxidase"/>
    <property type="match status" value="1"/>
</dbReference>
<dbReference type="Pfam" id="PF08542">
    <property type="entry name" value="Rep_fac_C"/>
    <property type="match status" value="1"/>
</dbReference>
<dbReference type="Gene3D" id="1.20.272.10">
    <property type="match status" value="1"/>
</dbReference>
<evidence type="ECO:0000256" key="3">
    <source>
        <dbReference type="ARBA" id="ARBA00022840"/>
    </source>
</evidence>
<protein>
    <submittedName>
        <fullName evidence="8">Replication factor C subunit 3</fullName>
    </submittedName>
</protein>
<dbReference type="Gene3D" id="3.40.50.300">
    <property type="entry name" value="P-loop containing nucleotide triphosphate hydrolases"/>
    <property type="match status" value="1"/>
</dbReference>
<dbReference type="InterPro" id="IPR013748">
    <property type="entry name" value="Rep_factorC_C"/>
</dbReference>
<dbReference type="InterPro" id="IPR047854">
    <property type="entry name" value="RFC_lid"/>
</dbReference>
<dbReference type="InterPro" id="IPR008921">
    <property type="entry name" value="DNA_pol3_clamp-load_cplx_C"/>
</dbReference>
<dbReference type="Gene3D" id="3.30.710.10">
    <property type="entry name" value="Potassium Channel Kv1.1, Chain A"/>
    <property type="match status" value="2"/>
</dbReference>
<dbReference type="GeneID" id="300580327"/>
<keyword evidence="1" id="KW-0235">DNA replication</keyword>
<dbReference type="CDD" id="cd00009">
    <property type="entry name" value="AAA"/>
    <property type="match status" value="1"/>
</dbReference>
<dbReference type="Pfam" id="PF01569">
    <property type="entry name" value="PAP2"/>
    <property type="match status" value="1"/>
</dbReference>
<feature type="transmembrane region" description="Helical" evidence="5">
    <location>
        <begin position="266"/>
        <end position="286"/>
    </location>
</feature>
<dbReference type="PANTHER" id="PTHR31758:SF2">
    <property type="entry name" value="BTB_POZ DOMAIN-CONTAINING PROTEIN YLR108C"/>
    <property type="match status" value="1"/>
</dbReference>
<feature type="non-terminal residue" evidence="8">
    <location>
        <position position="1"/>
    </location>
</feature>
<keyword evidence="3" id="KW-0067">ATP-binding</keyword>
<dbReference type="SUPFAM" id="SSF48019">
    <property type="entry name" value="post-AAA+ oligomerization domain-like"/>
    <property type="match status" value="1"/>
</dbReference>
<dbReference type="SMART" id="SM00014">
    <property type="entry name" value="acidPPc"/>
    <property type="match status" value="1"/>
</dbReference>
<reference evidence="8 9" key="1">
    <citation type="submission" date="2018-01" db="EMBL/GenBank/DDBJ databases">
        <title>Genome characterization of the sugarcane-associated fungus Trichoderma ghanense CCMA-1212 and their application in lignocelulose bioconversion.</title>
        <authorList>
            <person name="Steindorff A.S."/>
            <person name="Mendes T.D."/>
            <person name="Vilela E.S.D."/>
            <person name="Rodrigues D.S."/>
            <person name="Formighieri E.F."/>
            <person name="Melo I.S."/>
            <person name="Favaro L.C.L."/>
        </authorList>
    </citation>
    <scope>NUCLEOTIDE SEQUENCE [LARGE SCALE GENOMIC DNA]</scope>
    <source>
        <strain evidence="8 9">CCMA-1212</strain>
    </source>
</reference>
<dbReference type="InterPro" id="IPR003131">
    <property type="entry name" value="T1-type_BTB"/>
</dbReference>
<dbReference type="SUPFAM" id="SSF48317">
    <property type="entry name" value="Acid phosphatase/Vanadium-dependent haloperoxidase"/>
    <property type="match status" value="1"/>
</dbReference>